<sequence>NVSLSTSVESASWNDEDRSWTVNLDQGGEQRSLRARHLVLAIGAGGQVPKMPEYPNRALFEGTVVHSADYKSSTQWQGKNGVVIGTGNTGKPDIQTTFNSCLTQTVIPIEYYRYFFDPMYNETTDINRQDRIFMSQPTSILHRATMASITALASADSERFDSLERAGFRVERYADLWHCVYERFGGHYLDVGASAKIVDGSIKIKGDAAPVAYTPTGLAFSDGSTLAADAVVFATGFDGNMRHAATQIVGEEIGNQLEDYWCVDAEGELRGAWKPIGHPGIWYTGGGMNQARYFSRFLALQIKADLEGMPLQPYTKTPGQSPVAML</sequence>
<keyword evidence="13" id="KW-1185">Reference proteome</keyword>
<dbReference type="SUPFAM" id="SSF51905">
    <property type="entry name" value="FAD/NAD(P)-binding domain"/>
    <property type="match status" value="1"/>
</dbReference>
<evidence type="ECO:0000256" key="9">
    <source>
        <dbReference type="ARBA" id="ARBA00023002"/>
    </source>
</evidence>
<dbReference type="InterPro" id="IPR025700">
    <property type="entry name" value="Lys/Orn_oxygenase"/>
</dbReference>
<comment type="pathway">
    <text evidence="2">Siderophore biosynthesis.</text>
</comment>
<proteinExistence type="inferred from homology"/>
<feature type="non-terminal residue" evidence="12">
    <location>
        <position position="1"/>
    </location>
</feature>
<gene>
    <name evidence="12" type="ORF">LTR16_004356</name>
</gene>
<dbReference type="InterPro" id="IPR051209">
    <property type="entry name" value="FAD-bind_Monooxygenase_sf"/>
</dbReference>
<dbReference type="Gene3D" id="3.50.50.60">
    <property type="entry name" value="FAD/NAD(P)-binding domain"/>
    <property type="match status" value="1"/>
</dbReference>
<evidence type="ECO:0000256" key="1">
    <source>
        <dbReference type="ARBA" id="ARBA00001974"/>
    </source>
</evidence>
<dbReference type="Proteomes" id="UP001357485">
    <property type="component" value="Unassembled WGS sequence"/>
</dbReference>
<keyword evidence="6" id="KW-0285">Flavoprotein</keyword>
<dbReference type="InterPro" id="IPR036188">
    <property type="entry name" value="FAD/NAD-bd_sf"/>
</dbReference>
<comment type="catalytic activity">
    <reaction evidence="10">
        <text>L-ornithine + NADPH + O2 = N(5)-hydroxy-L-ornithine + NADP(+) + H2O</text>
        <dbReference type="Rhea" id="RHEA:41508"/>
        <dbReference type="ChEBI" id="CHEBI:15377"/>
        <dbReference type="ChEBI" id="CHEBI:15379"/>
        <dbReference type="ChEBI" id="CHEBI:46911"/>
        <dbReference type="ChEBI" id="CHEBI:57783"/>
        <dbReference type="ChEBI" id="CHEBI:58349"/>
        <dbReference type="ChEBI" id="CHEBI:78275"/>
        <dbReference type="EC" id="1.14.13.196"/>
    </reaction>
</comment>
<evidence type="ECO:0000313" key="12">
    <source>
        <dbReference type="EMBL" id="KAK5200938.1"/>
    </source>
</evidence>
<reference evidence="12 13" key="1">
    <citation type="submission" date="2023-08" db="EMBL/GenBank/DDBJ databases">
        <title>Black Yeasts Isolated from many extreme environments.</title>
        <authorList>
            <person name="Coleine C."/>
            <person name="Stajich J.E."/>
            <person name="Selbmann L."/>
        </authorList>
    </citation>
    <scope>NUCLEOTIDE SEQUENCE [LARGE SCALE GENOMIC DNA]</scope>
    <source>
        <strain evidence="12 13">CCFEE 536</strain>
    </source>
</reference>
<evidence type="ECO:0000256" key="3">
    <source>
        <dbReference type="ARBA" id="ARBA00007588"/>
    </source>
</evidence>
<evidence type="ECO:0000256" key="11">
    <source>
        <dbReference type="ARBA" id="ARBA00049248"/>
    </source>
</evidence>
<evidence type="ECO:0000256" key="4">
    <source>
        <dbReference type="ARBA" id="ARBA00010139"/>
    </source>
</evidence>
<dbReference type="Pfam" id="PF13434">
    <property type="entry name" value="Lys_Orn_oxgnase"/>
    <property type="match status" value="1"/>
</dbReference>
<name>A0ABR0LN51_9PEZI</name>
<keyword evidence="9" id="KW-0560">Oxidoreductase</keyword>
<comment type="cofactor">
    <cofactor evidence="1">
        <name>FAD</name>
        <dbReference type="ChEBI" id="CHEBI:57692"/>
    </cofactor>
</comment>
<evidence type="ECO:0000256" key="8">
    <source>
        <dbReference type="ARBA" id="ARBA00022857"/>
    </source>
</evidence>
<keyword evidence="7" id="KW-0274">FAD</keyword>
<accession>A0ABR0LN51</accession>
<dbReference type="EC" id="1.14.13.196" evidence="5"/>
<organism evidence="12 13">
    <name type="scientific">Cryomyces antarcticus</name>
    <dbReference type="NCBI Taxonomy" id="329879"/>
    <lineage>
        <taxon>Eukaryota</taxon>
        <taxon>Fungi</taxon>
        <taxon>Dikarya</taxon>
        <taxon>Ascomycota</taxon>
        <taxon>Pezizomycotina</taxon>
        <taxon>Dothideomycetes</taxon>
        <taxon>Dothideomycetes incertae sedis</taxon>
        <taxon>Cryomyces</taxon>
    </lineage>
</organism>
<protein>
    <recommendedName>
        <fullName evidence="5">L-ornithine N(5)-monooxygenase [NAD(P)H]</fullName>
        <ecNumber evidence="5">1.14.13.196</ecNumber>
    </recommendedName>
</protein>
<evidence type="ECO:0000313" key="13">
    <source>
        <dbReference type="Proteomes" id="UP001357485"/>
    </source>
</evidence>
<comment type="similarity">
    <text evidence="3">Belongs to the lysine N(6)-hydroxylase/L-ornithine N(5)-oxygenase family.</text>
</comment>
<comment type="caution">
    <text evidence="12">The sequence shown here is derived from an EMBL/GenBank/DDBJ whole genome shotgun (WGS) entry which is preliminary data.</text>
</comment>
<comment type="catalytic activity">
    <reaction evidence="11">
        <text>L-ornithine + NADH + O2 = N(5)-hydroxy-L-ornithine + NAD(+) + H2O</text>
        <dbReference type="Rhea" id="RHEA:41512"/>
        <dbReference type="ChEBI" id="CHEBI:15377"/>
        <dbReference type="ChEBI" id="CHEBI:15379"/>
        <dbReference type="ChEBI" id="CHEBI:46911"/>
        <dbReference type="ChEBI" id="CHEBI:57540"/>
        <dbReference type="ChEBI" id="CHEBI:57945"/>
        <dbReference type="ChEBI" id="CHEBI:78275"/>
        <dbReference type="EC" id="1.14.13.196"/>
    </reaction>
</comment>
<evidence type="ECO:0000256" key="6">
    <source>
        <dbReference type="ARBA" id="ARBA00022630"/>
    </source>
</evidence>
<evidence type="ECO:0000256" key="5">
    <source>
        <dbReference type="ARBA" id="ARBA00012881"/>
    </source>
</evidence>
<evidence type="ECO:0000256" key="2">
    <source>
        <dbReference type="ARBA" id="ARBA00004924"/>
    </source>
</evidence>
<evidence type="ECO:0000256" key="10">
    <source>
        <dbReference type="ARBA" id="ARBA00047598"/>
    </source>
</evidence>
<dbReference type="PANTHER" id="PTHR42877:SF4">
    <property type="entry name" value="FAD_NAD(P)-BINDING DOMAIN-CONTAINING PROTEIN-RELATED"/>
    <property type="match status" value="1"/>
</dbReference>
<evidence type="ECO:0000256" key="7">
    <source>
        <dbReference type="ARBA" id="ARBA00022827"/>
    </source>
</evidence>
<dbReference type="PANTHER" id="PTHR42877">
    <property type="entry name" value="L-ORNITHINE N(5)-MONOOXYGENASE-RELATED"/>
    <property type="match status" value="1"/>
</dbReference>
<keyword evidence="8" id="KW-0521">NADP</keyword>
<comment type="similarity">
    <text evidence="4">Belongs to the FAD-binding monooxygenase family.</text>
</comment>
<dbReference type="EMBL" id="JAVRRA010016981">
    <property type="protein sequence ID" value="KAK5200938.1"/>
    <property type="molecule type" value="Genomic_DNA"/>
</dbReference>